<protein>
    <recommendedName>
        <fullName evidence="3">Bacterial transcriptional activator domain-containing protein</fullName>
    </recommendedName>
</protein>
<dbReference type="EMBL" id="SACT01000001">
    <property type="protein sequence ID" value="RVT53801.1"/>
    <property type="molecule type" value="Genomic_DNA"/>
</dbReference>
<dbReference type="InterPro" id="IPR005158">
    <property type="entry name" value="BTAD"/>
</dbReference>
<reference evidence="4 5" key="1">
    <citation type="submission" date="2019-01" db="EMBL/GenBank/DDBJ databases">
        <authorList>
            <person name="Chen W.-M."/>
        </authorList>
    </citation>
    <scope>NUCLEOTIDE SEQUENCE [LARGE SCALE GENOMIC DNA]</scope>
    <source>
        <strain evidence="4 5">ICH-3</strain>
    </source>
</reference>
<dbReference type="SUPFAM" id="SSF48452">
    <property type="entry name" value="TPR-like"/>
    <property type="match status" value="3"/>
</dbReference>
<dbReference type="Proteomes" id="UP000288178">
    <property type="component" value="Unassembled WGS sequence"/>
</dbReference>
<organism evidence="4 5">
    <name type="scientific">Rubrivivax albus</name>
    <dbReference type="NCBI Taxonomy" id="2499835"/>
    <lineage>
        <taxon>Bacteria</taxon>
        <taxon>Pseudomonadati</taxon>
        <taxon>Pseudomonadota</taxon>
        <taxon>Betaproteobacteria</taxon>
        <taxon>Burkholderiales</taxon>
        <taxon>Sphaerotilaceae</taxon>
        <taxon>Rubrivivax</taxon>
    </lineage>
</organism>
<dbReference type="GO" id="GO:0004016">
    <property type="term" value="F:adenylate cyclase activity"/>
    <property type="evidence" value="ECO:0007669"/>
    <property type="project" value="TreeGrafter"/>
</dbReference>
<proteinExistence type="predicted"/>
<keyword evidence="1" id="KW-0547">Nucleotide-binding</keyword>
<dbReference type="InterPro" id="IPR027417">
    <property type="entry name" value="P-loop_NTPase"/>
</dbReference>
<dbReference type="InterPro" id="IPR011990">
    <property type="entry name" value="TPR-like_helical_dom_sf"/>
</dbReference>
<keyword evidence="5" id="KW-1185">Reference proteome</keyword>
<dbReference type="SMART" id="SM01043">
    <property type="entry name" value="BTAD"/>
    <property type="match status" value="1"/>
</dbReference>
<dbReference type="PANTHER" id="PTHR16305:SF35">
    <property type="entry name" value="TRANSCRIPTIONAL ACTIVATOR DOMAIN"/>
    <property type="match status" value="1"/>
</dbReference>
<dbReference type="GO" id="GO:0005524">
    <property type="term" value="F:ATP binding"/>
    <property type="evidence" value="ECO:0007669"/>
    <property type="project" value="UniProtKB-KW"/>
</dbReference>
<name>A0A3S2WX33_9BURK</name>
<dbReference type="Pfam" id="PF13191">
    <property type="entry name" value="AAA_16"/>
    <property type="match status" value="1"/>
</dbReference>
<dbReference type="RefSeq" id="WP_128195329.1">
    <property type="nucleotide sequence ID" value="NZ_SACT01000001.1"/>
</dbReference>
<comment type="caution">
    <text evidence="4">The sequence shown here is derived from an EMBL/GenBank/DDBJ whole genome shotgun (WGS) entry which is preliminary data.</text>
</comment>
<dbReference type="PANTHER" id="PTHR16305">
    <property type="entry name" value="TESTICULAR SOLUBLE ADENYLYL CYCLASE"/>
    <property type="match status" value="1"/>
</dbReference>
<dbReference type="OrthoDB" id="9758570at2"/>
<dbReference type="Gene3D" id="1.25.40.10">
    <property type="entry name" value="Tetratricopeptide repeat domain"/>
    <property type="match status" value="2"/>
</dbReference>
<evidence type="ECO:0000313" key="4">
    <source>
        <dbReference type="EMBL" id="RVT53801.1"/>
    </source>
</evidence>
<gene>
    <name evidence="4" type="ORF">ENE75_02620</name>
</gene>
<dbReference type="AlphaFoldDB" id="A0A3S2WX33"/>
<keyword evidence="2" id="KW-0067">ATP-binding</keyword>
<dbReference type="InterPro" id="IPR041664">
    <property type="entry name" value="AAA_16"/>
</dbReference>
<evidence type="ECO:0000256" key="1">
    <source>
        <dbReference type="ARBA" id="ARBA00022741"/>
    </source>
</evidence>
<sequence length="1206" mass="128452">MAVRYQLTLLGSFGLRDDERRECALPSRRLAALLACLALESPASRAELAERLWPDRDHAASRRNLRRELARMRDAGLHALLDADTHELALGSAVQTDAAAALQAVHQGDLATALAEWSGPLLAGFTLAEAPAFDAWLQTHREAWAQRWREVAQAHAEHLEQEGALREALHWQERLRAESPLQERHHAAVMRLHHRLGEPGAALAAFGHCEAVLRSELGVAPSTGIQALAERMRAAQRMAPALHRAVEVPCPGLDLPLIGRDAESATLAETSAPVLLIEGEPGVGKTRLVQETLRATTTLAMPCAAQARHCALYPVGEALTAALASPLHAERLARVPARARREAARWMPALAAPGMPPAEGPLGDAAERERLFEALADLMDALATPTGTLWIDDLHEADEATLSLLALLAHRRGQAPQTHVRVVVAARLHELEAHSLAADLVRRLRHAGLLQTLSLAPLTLAQTQHLVRVASGAAVGGLFAARLQRATHGNPLHLVETLRFLLDSGEVQRRTDGRWHTRYDEATTDYAELPVPPTLAATIVDRVGRLSVAARQLVEAATLSRPGFTLAQLQPATALDDWAAVDGLEEALRLRLFTQVAVGDTGRLPRSAPLPRYRLAHEITRDALVPTLRPERRRLIHERLAGALIAQHAAADHVAWHLGQAGLADQALPWHLDAAQEARQAASWPGALWHLEQAWTAMDAAEPGLRLDCLHARIDAARRGFDLAAMARAIDDLQTEGARTADAAMGLEALVLRAELGQLRKAPVPAIAPLRDALLAGRFDALPPLRLRAVVALGTALLAAGQVDAAQAVLSDARAVEGDGDAPQRASLLCARANAARLSQQPAQALGLLQAALAHLDGPTQVEARLQALNLLAHTQFMLGQPREAVATLEAALADAEKGRIVPVLRTVLPNLVTLHVVQGDLPRARRYLQRGMRALRSVDNPATHAALFGRLAELEITAGQLGAALQAARESMARFETNGGGSQDYAPWVLCGVVFDCAGAPERTASLFSGLPASPACTPGAGPAALVRLKTLAASVPAATAAQAQAIADALQALRQAPEAAYPAAEADFWCALALHQAGRPAEALALAESIEAADLGLAQHSASLWALRLRAATAANVLTPTLVAHAEAQVARAPPVPALDLACALAAAHDALKDVAAAERWSSAGRRRAKALASSLAGEHPDLAASLLHRWQGALRRSLDRGLR</sequence>
<dbReference type="Pfam" id="PF03704">
    <property type="entry name" value="BTAD"/>
    <property type="match status" value="1"/>
</dbReference>
<dbReference type="SUPFAM" id="SSF52540">
    <property type="entry name" value="P-loop containing nucleoside triphosphate hydrolases"/>
    <property type="match status" value="1"/>
</dbReference>
<evidence type="ECO:0000256" key="2">
    <source>
        <dbReference type="ARBA" id="ARBA00022840"/>
    </source>
</evidence>
<feature type="domain" description="Bacterial transcriptional activator" evidence="3">
    <location>
        <begin position="96"/>
        <end position="233"/>
    </location>
</feature>
<evidence type="ECO:0000313" key="5">
    <source>
        <dbReference type="Proteomes" id="UP000288178"/>
    </source>
</evidence>
<dbReference type="Gene3D" id="3.40.50.300">
    <property type="entry name" value="P-loop containing nucleotide triphosphate hydrolases"/>
    <property type="match status" value="1"/>
</dbReference>
<evidence type="ECO:0000259" key="3">
    <source>
        <dbReference type="SMART" id="SM01043"/>
    </source>
</evidence>
<accession>A0A3S2WX33</accession>
<dbReference type="GO" id="GO:0005737">
    <property type="term" value="C:cytoplasm"/>
    <property type="evidence" value="ECO:0007669"/>
    <property type="project" value="TreeGrafter"/>
</dbReference>